<dbReference type="EMBL" id="JAZEIP010000026">
    <property type="protein sequence ID" value="MEE4041561.1"/>
    <property type="molecule type" value="Genomic_DNA"/>
</dbReference>
<evidence type="ECO:0008006" key="3">
    <source>
        <dbReference type="Google" id="ProtNLM"/>
    </source>
</evidence>
<evidence type="ECO:0000313" key="1">
    <source>
        <dbReference type="EMBL" id="MEE4041561.1"/>
    </source>
</evidence>
<proteinExistence type="predicted"/>
<name>A0ABU7N9E3_PSEVI</name>
<reference evidence="1 2" key="1">
    <citation type="submission" date="2024-01" db="EMBL/GenBank/DDBJ databases">
        <title>Characterization of Pseudomonas viridiflava in Georgia, USA.</title>
        <authorList>
            <person name="Zhao M."/>
            <person name="Dutta B."/>
        </authorList>
    </citation>
    <scope>NUCLEOTIDE SEQUENCE [LARGE SCALE GENOMIC DNA]</scope>
    <source>
        <strain evidence="1 2">21GA0539</strain>
    </source>
</reference>
<organism evidence="1 2">
    <name type="scientific">Pseudomonas viridiflava</name>
    <name type="common">Phytomonas viridiflava</name>
    <dbReference type="NCBI Taxonomy" id="33069"/>
    <lineage>
        <taxon>Bacteria</taxon>
        <taxon>Pseudomonadati</taxon>
        <taxon>Pseudomonadota</taxon>
        <taxon>Gammaproteobacteria</taxon>
        <taxon>Pseudomonadales</taxon>
        <taxon>Pseudomonadaceae</taxon>
        <taxon>Pseudomonas</taxon>
    </lineage>
</organism>
<dbReference type="RefSeq" id="WP_330513060.1">
    <property type="nucleotide sequence ID" value="NZ_JAZEIF010000004.1"/>
</dbReference>
<evidence type="ECO:0000313" key="2">
    <source>
        <dbReference type="Proteomes" id="UP001343600"/>
    </source>
</evidence>
<comment type="caution">
    <text evidence="1">The sequence shown here is derived from an EMBL/GenBank/DDBJ whole genome shotgun (WGS) entry which is preliminary data.</text>
</comment>
<dbReference type="Proteomes" id="UP001343600">
    <property type="component" value="Unassembled WGS sequence"/>
</dbReference>
<protein>
    <recommendedName>
        <fullName evidence="3">HEPN domain-containing protein</fullName>
    </recommendedName>
</protein>
<keyword evidence="2" id="KW-1185">Reference proteome</keyword>
<sequence>MNDESLTILDRPLEPIQWPSNFSGQKLFIQGEDWENNAMLNWSHFPAELYAFAYKDAADSLVEAMANRQVPPDSAIYPLLFLYRHSLELQLKLMLKSARSLTGKESKNYDKHPLMPLWSELRHLLKELGLERSDVEANAVHGFIRQLHDIDPESMAFRYAMTNSGKDHLPDVTHINIRHLREVLNSVFVWLNGTYNWIGEMDSGQSSHTI</sequence>
<accession>A0ABU7N9E3</accession>
<gene>
    <name evidence="1" type="ORF">V2I87_15800</name>
</gene>